<dbReference type="EMBL" id="JANYMP010000003">
    <property type="protein sequence ID" value="MCS7476840.1"/>
    <property type="molecule type" value="Genomic_DNA"/>
</dbReference>
<comment type="caution">
    <text evidence="4">The sequence shown here is derived from an EMBL/GenBank/DDBJ whole genome shotgun (WGS) entry which is preliminary data.</text>
</comment>
<name>A0A9X2VHJ4_9PSEU</name>
<evidence type="ECO:0000256" key="1">
    <source>
        <dbReference type="SAM" id="MobiDB-lite"/>
    </source>
</evidence>
<dbReference type="RefSeq" id="WP_259622353.1">
    <property type="nucleotide sequence ID" value="NZ_JANYMP010000003.1"/>
</dbReference>
<sequence>MVNVRKRLLLLLLCVLTAAGCATLKELSTLSARIQDEGYIGISVKHNTSNGFDTLAVTAYRTDEQNADVDALFRLIWDTYAEDVDRVVVTVNDESTSATKAELQAAYGPRKIQPAGGTSGAGHVIAWILVALLLVGGTTAAVIVRRRRRQRTKPPHQPRPYYKEP</sequence>
<evidence type="ECO:0000313" key="4">
    <source>
        <dbReference type="EMBL" id="MCS7476840.1"/>
    </source>
</evidence>
<organism evidence="4 5">
    <name type="scientific">Umezawaea endophytica</name>
    <dbReference type="NCBI Taxonomy" id="1654476"/>
    <lineage>
        <taxon>Bacteria</taxon>
        <taxon>Bacillati</taxon>
        <taxon>Actinomycetota</taxon>
        <taxon>Actinomycetes</taxon>
        <taxon>Pseudonocardiales</taxon>
        <taxon>Pseudonocardiaceae</taxon>
        <taxon>Umezawaea</taxon>
    </lineage>
</organism>
<keyword evidence="5" id="KW-1185">Reference proteome</keyword>
<keyword evidence="2" id="KW-1133">Transmembrane helix</keyword>
<evidence type="ECO:0000313" key="5">
    <source>
        <dbReference type="Proteomes" id="UP001141259"/>
    </source>
</evidence>
<feature type="region of interest" description="Disordered" evidence="1">
    <location>
        <begin position="146"/>
        <end position="165"/>
    </location>
</feature>
<feature type="transmembrane region" description="Helical" evidence="2">
    <location>
        <begin position="124"/>
        <end position="144"/>
    </location>
</feature>
<protein>
    <recommendedName>
        <fullName evidence="6">Lipoprotein</fullName>
    </recommendedName>
</protein>
<evidence type="ECO:0000256" key="2">
    <source>
        <dbReference type="SAM" id="Phobius"/>
    </source>
</evidence>
<proteinExistence type="predicted"/>
<dbReference type="AlphaFoldDB" id="A0A9X2VHJ4"/>
<reference evidence="4" key="1">
    <citation type="submission" date="2022-08" db="EMBL/GenBank/DDBJ databases">
        <authorList>
            <person name="Tistechok S."/>
            <person name="Samborskyy M."/>
            <person name="Roman I."/>
        </authorList>
    </citation>
    <scope>NUCLEOTIDE SEQUENCE</scope>
    <source>
        <strain evidence="4">DSM 103496</strain>
    </source>
</reference>
<dbReference type="PROSITE" id="PS51257">
    <property type="entry name" value="PROKAR_LIPOPROTEIN"/>
    <property type="match status" value="1"/>
</dbReference>
<evidence type="ECO:0008006" key="6">
    <source>
        <dbReference type="Google" id="ProtNLM"/>
    </source>
</evidence>
<feature type="signal peptide" evidence="3">
    <location>
        <begin position="1"/>
        <end position="24"/>
    </location>
</feature>
<keyword evidence="2" id="KW-0812">Transmembrane</keyword>
<evidence type="ECO:0000256" key="3">
    <source>
        <dbReference type="SAM" id="SignalP"/>
    </source>
</evidence>
<feature type="chain" id="PRO_5040826368" description="Lipoprotein" evidence="3">
    <location>
        <begin position="25"/>
        <end position="165"/>
    </location>
</feature>
<gene>
    <name evidence="4" type="ORF">NZH93_08230</name>
</gene>
<feature type="compositionally biased region" description="Basic residues" evidence="1">
    <location>
        <begin position="146"/>
        <end position="156"/>
    </location>
</feature>
<dbReference type="Proteomes" id="UP001141259">
    <property type="component" value="Unassembled WGS sequence"/>
</dbReference>
<keyword evidence="3" id="KW-0732">Signal</keyword>
<keyword evidence="2" id="KW-0472">Membrane</keyword>
<accession>A0A9X2VHJ4</accession>